<proteinExistence type="predicted"/>
<dbReference type="InterPro" id="IPR012675">
    <property type="entry name" value="Beta-grasp_dom_sf"/>
</dbReference>
<dbReference type="Gene3D" id="3.40.50.80">
    <property type="entry name" value="Nucleotide-binding domain of ferredoxin-NADP reductase (FNR) module"/>
    <property type="match status" value="1"/>
</dbReference>
<keyword evidence="8" id="KW-0411">Iron-sulfur</keyword>
<dbReference type="Pfam" id="PF00111">
    <property type="entry name" value="Fer2"/>
    <property type="match status" value="1"/>
</dbReference>
<keyword evidence="7" id="KW-0408">Iron</keyword>
<dbReference type="InterPro" id="IPR017938">
    <property type="entry name" value="Riboflavin_synthase-like_b-brl"/>
</dbReference>
<dbReference type="PANTHER" id="PTHR47354:SF8">
    <property type="entry name" value="1,2-PHENYLACETYL-COA EPOXIDASE, SUBUNIT E"/>
    <property type="match status" value="1"/>
</dbReference>
<evidence type="ECO:0000256" key="6">
    <source>
        <dbReference type="ARBA" id="ARBA00023002"/>
    </source>
</evidence>
<keyword evidence="4" id="KW-0479">Metal-binding</keyword>
<dbReference type="PANTHER" id="PTHR47354">
    <property type="entry name" value="NADH OXIDOREDUCTASE HCR"/>
    <property type="match status" value="1"/>
</dbReference>
<dbReference type="InterPro" id="IPR017927">
    <property type="entry name" value="FAD-bd_FR_type"/>
</dbReference>
<dbReference type="RefSeq" id="WP_204917011.1">
    <property type="nucleotide sequence ID" value="NZ_BAAAQP010000008.1"/>
</dbReference>
<dbReference type="PROSITE" id="PS00197">
    <property type="entry name" value="2FE2S_FER_1"/>
    <property type="match status" value="1"/>
</dbReference>
<accession>A0ABS2RHK6</accession>
<feature type="domain" description="FAD-binding FR-type" evidence="10">
    <location>
        <begin position="2"/>
        <end position="106"/>
    </location>
</feature>
<comment type="caution">
    <text evidence="11">The sequence shown here is derived from an EMBL/GenBank/DDBJ whole genome shotgun (WGS) entry which is preliminary data.</text>
</comment>
<keyword evidence="5" id="KW-0274">FAD</keyword>
<evidence type="ECO:0000313" key="11">
    <source>
        <dbReference type="EMBL" id="MBM7798480.1"/>
    </source>
</evidence>
<dbReference type="NCBIfam" id="TIGR02160">
    <property type="entry name" value="PA_CoA_Oxy5"/>
    <property type="match status" value="1"/>
</dbReference>
<organism evidence="11 12">
    <name type="scientific">Microlunatus panaciterrae</name>
    <dbReference type="NCBI Taxonomy" id="400768"/>
    <lineage>
        <taxon>Bacteria</taxon>
        <taxon>Bacillati</taxon>
        <taxon>Actinomycetota</taxon>
        <taxon>Actinomycetes</taxon>
        <taxon>Propionibacteriales</taxon>
        <taxon>Propionibacteriaceae</taxon>
        <taxon>Microlunatus</taxon>
    </lineage>
</organism>
<dbReference type="InterPro" id="IPR050415">
    <property type="entry name" value="MRET"/>
</dbReference>
<dbReference type="EMBL" id="JAFBCF010000001">
    <property type="protein sequence ID" value="MBM7798480.1"/>
    <property type="molecule type" value="Genomic_DNA"/>
</dbReference>
<protein>
    <submittedName>
        <fullName evidence="11">Ring-1,2-phenylacetyl-CoA epoxidase subunit PaaE</fullName>
    </submittedName>
</protein>
<dbReference type="InterPro" id="IPR036010">
    <property type="entry name" value="2Fe-2S_ferredoxin-like_sf"/>
</dbReference>
<dbReference type="CDD" id="cd00207">
    <property type="entry name" value="fer2"/>
    <property type="match status" value="1"/>
</dbReference>
<dbReference type="InterPro" id="IPR006058">
    <property type="entry name" value="2Fe2S_fd_BS"/>
</dbReference>
<comment type="cofactor">
    <cofactor evidence="1">
        <name>FAD</name>
        <dbReference type="ChEBI" id="CHEBI:57692"/>
    </cofactor>
</comment>
<gene>
    <name evidence="11" type="ORF">JOE57_001401</name>
</gene>
<dbReference type="InterPro" id="IPR001433">
    <property type="entry name" value="OxRdtase_FAD/NAD-bd"/>
</dbReference>
<evidence type="ECO:0000256" key="5">
    <source>
        <dbReference type="ARBA" id="ARBA00022827"/>
    </source>
</evidence>
<evidence type="ECO:0000256" key="2">
    <source>
        <dbReference type="ARBA" id="ARBA00022630"/>
    </source>
</evidence>
<dbReference type="SUPFAM" id="SSF52343">
    <property type="entry name" value="Ferredoxin reductase-like, C-terminal NADP-linked domain"/>
    <property type="match status" value="1"/>
</dbReference>
<dbReference type="InterPro" id="IPR039261">
    <property type="entry name" value="FNR_nucleotide-bd"/>
</dbReference>
<dbReference type="InterPro" id="IPR001041">
    <property type="entry name" value="2Fe-2S_ferredoxin-type"/>
</dbReference>
<evidence type="ECO:0000256" key="7">
    <source>
        <dbReference type="ARBA" id="ARBA00023004"/>
    </source>
</evidence>
<evidence type="ECO:0000313" key="12">
    <source>
        <dbReference type="Proteomes" id="UP000704762"/>
    </source>
</evidence>
<name>A0ABS2RHK6_9ACTN</name>
<feature type="domain" description="2Fe-2S ferredoxin-type" evidence="9">
    <location>
        <begin position="262"/>
        <end position="351"/>
    </location>
</feature>
<sequence length="351" mass="38375">MPTFHDLTVAELTQITADAMTITLQVPDELADEYAFKPGQHLTFRTFFGGVEERRSYSICTTPDSGVLRVGVKLLPGGAFSSFVHDRLRPGDLLSTMTPAGRFGQRKTGTDGGWYVAVVAGSGITPLMSIMPATLAAEPHSQFCLVYGNRTTSSVMFTEEIADLKDRYANRFQVFHVLSQEEHESPLLSGRIDEVKLKILLELNPPELVDDWFLCGPSGLVEQVRTTLADNGVSKRQIHRELFHTGNAPPMQRNPESASLTSEVSARLDGRTTTFAMPASGSLLDAVLAHRPDAPFACKGGVCGTCRVRLVEGEVEMARNFALDPQDLEAGFRLACQSIPVSRRVVVDFDS</sequence>
<keyword evidence="2" id="KW-0285">Flavoprotein</keyword>
<evidence type="ECO:0000256" key="1">
    <source>
        <dbReference type="ARBA" id="ARBA00001974"/>
    </source>
</evidence>
<dbReference type="Pfam" id="PF00175">
    <property type="entry name" value="NAD_binding_1"/>
    <property type="match status" value="1"/>
</dbReference>
<dbReference type="PROSITE" id="PS51384">
    <property type="entry name" value="FAD_FR"/>
    <property type="match status" value="1"/>
</dbReference>
<keyword evidence="6" id="KW-0560">Oxidoreductase</keyword>
<keyword evidence="12" id="KW-1185">Reference proteome</keyword>
<dbReference type="InterPro" id="IPR008333">
    <property type="entry name" value="Cbr1-like_FAD-bd_dom"/>
</dbReference>
<evidence type="ECO:0000259" key="9">
    <source>
        <dbReference type="PROSITE" id="PS51085"/>
    </source>
</evidence>
<keyword evidence="3" id="KW-0001">2Fe-2S</keyword>
<dbReference type="Proteomes" id="UP000704762">
    <property type="component" value="Unassembled WGS sequence"/>
</dbReference>
<dbReference type="SUPFAM" id="SSF54292">
    <property type="entry name" value="2Fe-2S ferredoxin-like"/>
    <property type="match status" value="1"/>
</dbReference>
<evidence type="ECO:0000256" key="3">
    <source>
        <dbReference type="ARBA" id="ARBA00022714"/>
    </source>
</evidence>
<dbReference type="SUPFAM" id="SSF63380">
    <property type="entry name" value="Riboflavin synthase domain-like"/>
    <property type="match status" value="1"/>
</dbReference>
<reference evidence="11 12" key="1">
    <citation type="submission" date="2021-01" db="EMBL/GenBank/DDBJ databases">
        <title>Sequencing the genomes of 1000 actinobacteria strains.</title>
        <authorList>
            <person name="Klenk H.-P."/>
        </authorList>
    </citation>
    <scope>NUCLEOTIDE SEQUENCE [LARGE SCALE GENOMIC DNA]</scope>
    <source>
        <strain evidence="11 12">DSM 18662</strain>
    </source>
</reference>
<evidence type="ECO:0000259" key="10">
    <source>
        <dbReference type="PROSITE" id="PS51384"/>
    </source>
</evidence>
<dbReference type="CDD" id="cd06214">
    <property type="entry name" value="PA_degradation_oxidoreductase_like"/>
    <property type="match status" value="1"/>
</dbReference>
<dbReference type="Gene3D" id="2.40.30.10">
    <property type="entry name" value="Translation factors"/>
    <property type="match status" value="1"/>
</dbReference>
<dbReference type="InterPro" id="IPR011884">
    <property type="entry name" value="PaaE"/>
</dbReference>
<dbReference type="Pfam" id="PF00970">
    <property type="entry name" value="FAD_binding_6"/>
    <property type="match status" value="1"/>
</dbReference>
<dbReference type="Gene3D" id="3.10.20.30">
    <property type="match status" value="1"/>
</dbReference>
<evidence type="ECO:0000256" key="4">
    <source>
        <dbReference type="ARBA" id="ARBA00022723"/>
    </source>
</evidence>
<dbReference type="PROSITE" id="PS51085">
    <property type="entry name" value="2FE2S_FER_2"/>
    <property type="match status" value="1"/>
</dbReference>
<evidence type="ECO:0000256" key="8">
    <source>
        <dbReference type="ARBA" id="ARBA00023014"/>
    </source>
</evidence>